<dbReference type="InterPro" id="IPR049492">
    <property type="entry name" value="BD-FAE-like_dom"/>
</dbReference>
<dbReference type="InterPro" id="IPR050300">
    <property type="entry name" value="GDXG_lipolytic_enzyme"/>
</dbReference>
<organism evidence="3 4">
    <name type="scientific">Streptomyces milbemycinicus</name>
    <dbReference type="NCBI Taxonomy" id="476552"/>
    <lineage>
        <taxon>Bacteria</taxon>
        <taxon>Bacillati</taxon>
        <taxon>Actinomycetota</taxon>
        <taxon>Actinomycetes</taxon>
        <taxon>Kitasatosporales</taxon>
        <taxon>Streptomycetaceae</taxon>
        <taxon>Streptomyces</taxon>
    </lineage>
</organism>
<gene>
    <name evidence="3" type="ORF">ACI2L5_29455</name>
</gene>
<feature type="domain" description="BD-FAE-like" evidence="2">
    <location>
        <begin position="61"/>
        <end position="155"/>
    </location>
</feature>
<dbReference type="Pfam" id="PF20434">
    <property type="entry name" value="BD-FAE"/>
    <property type="match status" value="1"/>
</dbReference>
<name>A0ABW8LWH8_9ACTN</name>
<dbReference type="PANTHER" id="PTHR48081">
    <property type="entry name" value="AB HYDROLASE SUPERFAMILY PROTEIN C4A8.06C"/>
    <property type="match status" value="1"/>
</dbReference>
<keyword evidence="4" id="KW-1185">Reference proteome</keyword>
<comment type="caution">
    <text evidence="3">The sequence shown here is derived from an EMBL/GenBank/DDBJ whole genome shotgun (WGS) entry which is preliminary data.</text>
</comment>
<dbReference type="EMBL" id="JBJDQH010000010">
    <property type="protein sequence ID" value="MFK4269035.1"/>
    <property type="molecule type" value="Genomic_DNA"/>
</dbReference>
<dbReference type="GO" id="GO:0016787">
    <property type="term" value="F:hydrolase activity"/>
    <property type="evidence" value="ECO:0007669"/>
    <property type="project" value="UniProtKB-KW"/>
</dbReference>
<evidence type="ECO:0000259" key="2">
    <source>
        <dbReference type="Pfam" id="PF20434"/>
    </source>
</evidence>
<evidence type="ECO:0000256" key="1">
    <source>
        <dbReference type="ARBA" id="ARBA00022801"/>
    </source>
</evidence>
<dbReference type="Gene3D" id="3.40.50.1820">
    <property type="entry name" value="alpha/beta hydrolase"/>
    <property type="match status" value="1"/>
</dbReference>
<evidence type="ECO:0000313" key="3">
    <source>
        <dbReference type="EMBL" id="MFK4269035.1"/>
    </source>
</evidence>
<dbReference type="Proteomes" id="UP001620295">
    <property type="component" value="Unassembled WGS sequence"/>
</dbReference>
<proteinExistence type="predicted"/>
<dbReference type="RefSeq" id="WP_358631206.1">
    <property type="nucleotide sequence ID" value="NZ_JBFAEV010000003.1"/>
</dbReference>
<keyword evidence="1 3" id="KW-0378">Hydrolase</keyword>
<reference evidence="3 4" key="1">
    <citation type="submission" date="2024-11" db="EMBL/GenBank/DDBJ databases">
        <title>The Natural Products Discovery Center: Release of the First 8490 Sequenced Strains for Exploring Actinobacteria Biosynthetic Diversity.</title>
        <authorList>
            <person name="Kalkreuter E."/>
            <person name="Kautsar S.A."/>
            <person name="Yang D."/>
            <person name="Bader C.D."/>
            <person name="Teijaro C.N."/>
            <person name="Fluegel L."/>
            <person name="Davis C.M."/>
            <person name="Simpson J.R."/>
            <person name="Lauterbach L."/>
            <person name="Steele A.D."/>
            <person name="Gui C."/>
            <person name="Meng S."/>
            <person name="Li G."/>
            <person name="Viehrig K."/>
            <person name="Ye F."/>
            <person name="Su P."/>
            <person name="Kiefer A.F."/>
            <person name="Nichols A."/>
            <person name="Cepeda A.J."/>
            <person name="Yan W."/>
            <person name="Fan B."/>
            <person name="Jiang Y."/>
            <person name="Adhikari A."/>
            <person name="Zheng C.-J."/>
            <person name="Schuster L."/>
            <person name="Cowan T.M."/>
            <person name="Smanski M.J."/>
            <person name="Chevrette M.G."/>
            <person name="De Carvalho L.P.S."/>
            <person name="Shen B."/>
        </authorList>
    </citation>
    <scope>NUCLEOTIDE SEQUENCE [LARGE SCALE GENOMIC DNA]</scope>
    <source>
        <strain evidence="3 4">NPDC020863</strain>
    </source>
</reference>
<evidence type="ECO:0000313" key="4">
    <source>
        <dbReference type="Proteomes" id="UP001620295"/>
    </source>
</evidence>
<accession>A0ABW8LWH8</accession>
<sequence>MNSRRRPAPRRLLLCFGLVSALVAGYFTFGAAPSRAAARSEVSYEYGSHERQQLKAYWHAKDAAQPGIVILHGGYWYEDSGWATWSRTFSDAGYAVFDVDYRLNFDAPWPAQRDDALSAISWIKTKAASFDLDPDRIVVLGSSAGGHIATAVATYGAGASRVRGVVGLSPVASPYRAWTDGNAAGSSAKEKKVRDNATILARCFPDSADTDTSMHPSCWDTWRDMVTKNRASGADDAPMYLLHSEGDFVPAAHSTDLEAAEEAKGMPDTDITTEVLPGSAHGGALLDEAGVSAEVLGWIGARTR</sequence>
<dbReference type="SUPFAM" id="SSF53474">
    <property type="entry name" value="alpha/beta-Hydrolases"/>
    <property type="match status" value="1"/>
</dbReference>
<dbReference type="InterPro" id="IPR029058">
    <property type="entry name" value="AB_hydrolase_fold"/>
</dbReference>
<protein>
    <submittedName>
        <fullName evidence="3">Alpha/beta hydrolase</fullName>
    </submittedName>
</protein>